<evidence type="ECO:0000256" key="1">
    <source>
        <dbReference type="ARBA" id="ARBA00022714"/>
    </source>
</evidence>
<dbReference type="GO" id="GO:0046872">
    <property type="term" value="F:metal ion binding"/>
    <property type="evidence" value="ECO:0007669"/>
    <property type="project" value="UniProtKB-KW"/>
</dbReference>
<evidence type="ECO:0000313" key="10">
    <source>
        <dbReference type="Proteomes" id="UP000614601"/>
    </source>
</evidence>
<evidence type="ECO:0000256" key="3">
    <source>
        <dbReference type="ARBA" id="ARBA00023004"/>
    </source>
</evidence>
<dbReference type="Gene3D" id="3.40.30.10">
    <property type="entry name" value="Glutaredoxin"/>
    <property type="match status" value="1"/>
</dbReference>
<dbReference type="Proteomes" id="UP000783686">
    <property type="component" value="Unassembled WGS sequence"/>
</dbReference>
<keyword evidence="10" id="KW-1185">Reference proteome</keyword>
<dbReference type="OrthoDB" id="415696at2759"/>
<dbReference type="EMBL" id="CAJFDH010000003">
    <property type="protein sequence ID" value="CAD5215324.1"/>
    <property type="molecule type" value="Genomic_DNA"/>
</dbReference>
<protein>
    <recommendedName>
        <fullName evidence="6">Glutaredoxin-related protein 5, mitochondrial</fullName>
    </recommendedName>
    <alternativeName>
        <fullName evidence="7">Monothiol glutaredoxin-5</fullName>
    </alternativeName>
</protein>
<evidence type="ECO:0000256" key="4">
    <source>
        <dbReference type="ARBA" id="ARBA00023014"/>
    </source>
</evidence>
<evidence type="ECO:0000256" key="7">
    <source>
        <dbReference type="ARBA" id="ARBA00076083"/>
    </source>
</evidence>
<keyword evidence="2" id="KW-0479">Metal-binding</keyword>
<dbReference type="Proteomes" id="UP000614601">
    <property type="component" value="Unassembled WGS sequence"/>
</dbReference>
<keyword evidence="1" id="KW-0001">2Fe-2S</keyword>
<sequence>MLFRRVFTSGLNAVRSFSVSRQLLGNLSPELKTKIQGLVEQGDVVLFMKGSPDQPMCGFSKTAKMILEFHQIPFKSVNVLADEDVREGIKEFSDWPTIPQLYVKGQFVGGSDILLQMHKDGEITQVFEDNGIKSKFSDQDKI</sequence>
<reference evidence="9" key="1">
    <citation type="submission" date="2020-09" db="EMBL/GenBank/DDBJ databases">
        <authorList>
            <person name="Kikuchi T."/>
        </authorList>
    </citation>
    <scope>NUCLEOTIDE SEQUENCE</scope>
    <source>
        <strain evidence="9">SH1</strain>
    </source>
</reference>
<dbReference type="InterPro" id="IPR033658">
    <property type="entry name" value="GRX_PICOT-like"/>
</dbReference>
<evidence type="ECO:0000259" key="8">
    <source>
        <dbReference type="Pfam" id="PF00462"/>
    </source>
</evidence>
<dbReference type="Pfam" id="PF00462">
    <property type="entry name" value="Glutaredoxin"/>
    <property type="match status" value="1"/>
</dbReference>
<comment type="caution">
    <text evidence="9">The sequence shown here is derived from an EMBL/GenBank/DDBJ whole genome shotgun (WGS) entry which is preliminary data.</text>
</comment>
<evidence type="ECO:0000256" key="5">
    <source>
        <dbReference type="ARBA" id="ARBA00023284"/>
    </source>
</evidence>
<keyword evidence="3" id="KW-0408">Iron</keyword>
<keyword evidence="5" id="KW-0676">Redox-active center</keyword>
<dbReference type="InterPro" id="IPR002109">
    <property type="entry name" value="Glutaredoxin"/>
</dbReference>
<dbReference type="AlphaFoldDB" id="A0A811KJN5"/>
<dbReference type="GO" id="GO:0005759">
    <property type="term" value="C:mitochondrial matrix"/>
    <property type="evidence" value="ECO:0007669"/>
    <property type="project" value="TreeGrafter"/>
</dbReference>
<dbReference type="NCBIfam" id="TIGR00365">
    <property type="entry name" value="Grx4 family monothiol glutaredoxin"/>
    <property type="match status" value="1"/>
</dbReference>
<feature type="domain" description="Glutaredoxin" evidence="8">
    <location>
        <begin position="44"/>
        <end position="108"/>
    </location>
</feature>
<dbReference type="CDD" id="cd03028">
    <property type="entry name" value="GRX_PICOT_like"/>
    <property type="match status" value="1"/>
</dbReference>
<dbReference type="PROSITE" id="PS51354">
    <property type="entry name" value="GLUTAREDOXIN_2"/>
    <property type="match status" value="1"/>
</dbReference>
<dbReference type="SUPFAM" id="SSF52833">
    <property type="entry name" value="Thioredoxin-like"/>
    <property type="match status" value="1"/>
</dbReference>
<gene>
    <name evidence="9" type="ORF">BOKJ2_LOCUS6036</name>
</gene>
<dbReference type="FunFam" id="3.40.30.10:FF:000005">
    <property type="entry name" value="Glutaredoxin 5"/>
    <property type="match status" value="1"/>
</dbReference>
<organism evidence="9 10">
    <name type="scientific">Bursaphelenchus okinawaensis</name>
    <dbReference type="NCBI Taxonomy" id="465554"/>
    <lineage>
        <taxon>Eukaryota</taxon>
        <taxon>Metazoa</taxon>
        <taxon>Ecdysozoa</taxon>
        <taxon>Nematoda</taxon>
        <taxon>Chromadorea</taxon>
        <taxon>Rhabditida</taxon>
        <taxon>Tylenchina</taxon>
        <taxon>Tylenchomorpha</taxon>
        <taxon>Aphelenchoidea</taxon>
        <taxon>Aphelenchoididae</taxon>
        <taxon>Bursaphelenchus</taxon>
    </lineage>
</organism>
<dbReference type="EMBL" id="CAJFCW020000003">
    <property type="protein sequence ID" value="CAG9103866.1"/>
    <property type="molecule type" value="Genomic_DNA"/>
</dbReference>
<keyword evidence="4" id="KW-0411">Iron-sulfur</keyword>
<dbReference type="GO" id="GO:0051537">
    <property type="term" value="F:2 iron, 2 sulfur cluster binding"/>
    <property type="evidence" value="ECO:0007669"/>
    <property type="project" value="UniProtKB-KW"/>
</dbReference>
<evidence type="ECO:0000256" key="2">
    <source>
        <dbReference type="ARBA" id="ARBA00022723"/>
    </source>
</evidence>
<name>A0A811KJN5_9BILA</name>
<dbReference type="InterPro" id="IPR004480">
    <property type="entry name" value="Monothiol_GRX-rel"/>
</dbReference>
<evidence type="ECO:0000256" key="6">
    <source>
        <dbReference type="ARBA" id="ARBA00067456"/>
    </source>
</evidence>
<accession>A0A811KJN5</accession>
<dbReference type="InterPro" id="IPR036249">
    <property type="entry name" value="Thioredoxin-like_sf"/>
</dbReference>
<proteinExistence type="predicted"/>
<dbReference type="PANTHER" id="PTHR10293:SF16">
    <property type="entry name" value="GLUTAREDOXIN-RELATED PROTEIN 5, MITOCHONDRIAL"/>
    <property type="match status" value="1"/>
</dbReference>
<dbReference type="PANTHER" id="PTHR10293">
    <property type="entry name" value="GLUTAREDOXIN FAMILY MEMBER"/>
    <property type="match status" value="1"/>
</dbReference>
<evidence type="ECO:0000313" key="9">
    <source>
        <dbReference type="EMBL" id="CAD5215324.1"/>
    </source>
</evidence>